<protein>
    <submittedName>
        <fullName evidence="5">Glycoside hydrolase</fullName>
    </submittedName>
</protein>
<dbReference type="AlphaFoldDB" id="A0A7W1XR81"/>
<dbReference type="SMART" id="SM00641">
    <property type="entry name" value="Glyco_25"/>
    <property type="match status" value="1"/>
</dbReference>
<comment type="similarity">
    <text evidence="1">Belongs to the glycosyl hydrolase 25 family.</text>
</comment>
<dbReference type="EMBL" id="JACEOL010000018">
    <property type="protein sequence ID" value="MBA4601813.1"/>
    <property type="molecule type" value="Genomic_DNA"/>
</dbReference>
<keyword evidence="4" id="KW-0472">Membrane</keyword>
<evidence type="ECO:0000256" key="2">
    <source>
        <dbReference type="ARBA" id="ARBA00022801"/>
    </source>
</evidence>
<keyword evidence="3" id="KW-0326">Glycosidase</keyword>
<name>A0A7W1XR81_9BACL</name>
<dbReference type="InterPro" id="IPR018077">
    <property type="entry name" value="Glyco_hydro_fam25_subgr"/>
</dbReference>
<keyword evidence="4" id="KW-1133">Transmembrane helix</keyword>
<dbReference type="Proteomes" id="UP000538292">
    <property type="component" value="Unassembled WGS sequence"/>
</dbReference>
<gene>
    <name evidence="5" type="ORF">H2C83_05650</name>
</gene>
<evidence type="ECO:0000256" key="1">
    <source>
        <dbReference type="ARBA" id="ARBA00010646"/>
    </source>
</evidence>
<keyword evidence="4" id="KW-0812">Transmembrane</keyword>
<accession>A0A7W1XR81</accession>
<dbReference type="Pfam" id="PF01183">
    <property type="entry name" value="Glyco_hydro_25"/>
    <property type="match status" value="1"/>
</dbReference>
<dbReference type="InterPro" id="IPR017853">
    <property type="entry name" value="GH"/>
</dbReference>
<evidence type="ECO:0000313" key="6">
    <source>
        <dbReference type="Proteomes" id="UP000538292"/>
    </source>
</evidence>
<evidence type="ECO:0000313" key="5">
    <source>
        <dbReference type="EMBL" id="MBA4601813.1"/>
    </source>
</evidence>
<dbReference type="GO" id="GO:0009253">
    <property type="term" value="P:peptidoglycan catabolic process"/>
    <property type="evidence" value="ECO:0007669"/>
    <property type="project" value="InterPro"/>
</dbReference>
<reference evidence="5 6" key="1">
    <citation type="submission" date="2020-07" db="EMBL/GenBank/DDBJ databases">
        <title>Thermoactinomyces phylogeny.</title>
        <authorList>
            <person name="Dunlap C."/>
        </authorList>
    </citation>
    <scope>NUCLEOTIDE SEQUENCE [LARGE SCALE GENOMIC DNA]</scope>
    <source>
        <strain evidence="5 6">AMNI-1</strain>
    </source>
</reference>
<dbReference type="InterPro" id="IPR002053">
    <property type="entry name" value="Glyco_hydro_25"/>
</dbReference>
<proteinExistence type="inferred from homology"/>
<dbReference type="GO" id="GO:0016998">
    <property type="term" value="P:cell wall macromolecule catabolic process"/>
    <property type="evidence" value="ECO:0007669"/>
    <property type="project" value="InterPro"/>
</dbReference>
<dbReference type="GO" id="GO:0003796">
    <property type="term" value="F:lysozyme activity"/>
    <property type="evidence" value="ECO:0007669"/>
    <property type="project" value="InterPro"/>
</dbReference>
<dbReference type="PANTHER" id="PTHR34135:SF2">
    <property type="entry name" value="LYSOZYME"/>
    <property type="match status" value="1"/>
</dbReference>
<comment type="caution">
    <text evidence="5">The sequence shown here is derived from an EMBL/GenBank/DDBJ whole genome shotgun (WGS) entry which is preliminary data.</text>
</comment>
<dbReference type="PANTHER" id="PTHR34135">
    <property type="entry name" value="LYSOZYME"/>
    <property type="match status" value="1"/>
</dbReference>
<dbReference type="RefSeq" id="WP_181738693.1">
    <property type="nucleotide sequence ID" value="NZ_JACEOL010000018.1"/>
</dbReference>
<feature type="transmembrane region" description="Helical" evidence="4">
    <location>
        <begin position="24"/>
        <end position="45"/>
    </location>
</feature>
<keyword evidence="2 5" id="KW-0378">Hydrolase</keyword>
<evidence type="ECO:0000256" key="3">
    <source>
        <dbReference type="ARBA" id="ARBA00023295"/>
    </source>
</evidence>
<dbReference type="SUPFAM" id="SSF51445">
    <property type="entry name" value="(Trans)glycosidases"/>
    <property type="match status" value="1"/>
</dbReference>
<keyword evidence="6" id="KW-1185">Reference proteome</keyword>
<dbReference type="PROSITE" id="PS51904">
    <property type="entry name" value="GLYCOSYL_HYDROL_F25_2"/>
    <property type="match status" value="1"/>
</dbReference>
<sequence>MLKRRPEFYWKLTKKVTWWHRRTIFITTIASVLTFMILELTGVIWHNDWFAADYEVKGLDISHHQGTIDWKTVQEKNEFAFIYMKATEGHDFIDLRFKTNWEEAQSQGFRVGAYHFFSMRSPGKVQANNFIQTVPVKLEALPPIIDIEIHLKHDPEKVRQELQNLADELEKRYKERPIFYVTYDTYEQYIKGYFKDYDLWIRDIFKHPADGKY</sequence>
<organism evidence="5 6">
    <name type="scientific">Thermoactinomyces mirandus</name>
    <dbReference type="NCBI Taxonomy" id="2756294"/>
    <lineage>
        <taxon>Bacteria</taxon>
        <taxon>Bacillati</taxon>
        <taxon>Bacillota</taxon>
        <taxon>Bacilli</taxon>
        <taxon>Bacillales</taxon>
        <taxon>Thermoactinomycetaceae</taxon>
        <taxon>Thermoactinomyces</taxon>
    </lineage>
</organism>
<dbReference type="Gene3D" id="3.20.20.80">
    <property type="entry name" value="Glycosidases"/>
    <property type="match status" value="1"/>
</dbReference>
<dbReference type="GO" id="GO:0016052">
    <property type="term" value="P:carbohydrate catabolic process"/>
    <property type="evidence" value="ECO:0007669"/>
    <property type="project" value="TreeGrafter"/>
</dbReference>
<evidence type="ECO:0000256" key="4">
    <source>
        <dbReference type="SAM" id="Phobius"/>
    </source>
</evidence>